<dbReference type="HOGENOM" id="CLU_145918_3_3_9"/>
<comment type="catalytic activity">
    <reaction evidence="6">
        <text>Exonucleolytic cleavage in either 5'- to 3'- or 3'- to 5'-direction to yield nucleoside 5'-phosphates.</text>
        <dbReference type="EC" id="3.1.11.6"/>
    </reaction>
</comment>
<gene>
    <name evidence="6" type="primary">xseB</name>
    <name evidence="7" type="ORF">HMPREF9698_01257</name>
</gene>
<organism evidence="7 8">
    <name type="scientific">Alloiococcus otitis ATCC 51267</name>
    <dbReference type="NCBI Taxonomy" id="883081"/>
    <lineage>
        <taxon>Bacteria</taxon>
        <taxon>Bacillati</taxon>
        <taxon>Bacillota</taxon>
        <taxon>Bacilli</taxon>
        <taxon>Lactobacillales</taxon>
        <taxon>Carnobacteriaceae</taxon>
        <taxon>Alloiococcus</taxon>
    </lineage>
</organism>
<dbReference type="HAMAP" id="MF_00337">
    <property type="entry name" value="Exonuc_7_S"/>
    <property type="match status" value="1"/>
</dbReference>
<evidence type="ECO:0000313" key="7">
    <source>
        <dbReference type="EMBL" id="EKU93061.1"/>
    </source>
</evidence>
<dbReference type="InterPro" id="IPR003761">
    <property type="entry name" value="Exonuc_VII_S"/>
</dbReference>
<dbReference type="PANTHER" id="PTHR34137:SF1">
    <property type="entry name" value="EXODEOXYRIBONUCLEASE 7 SMALL SUBUNIT"/>
    <property type="match status" value="1"/>
</dbReference>
<evidence type="ECO:0000313" key="8">
    <source>
        <dbReference type="Proteomes" id="UP000009875"/>
    </source>
</evidence>
<dbReference type="OrthoDB" id="9798666at2"/>
<dbReference type="Pfam" id="PF02609">
    <property type="entry name" value="Exonuc_VII_S"/>
    <property type="match status" value="1"/>
</dbReference>
<comment type="subcellular location">
    <subcellularLocation>
        <location evidence="6">Cytoplasm</location>
    </subcellularLocation>
</comment>
<dbReference type="NCBIfam" id="TIGR01280">
    <property type="entry name" value="xseB"/>
    <property type="match status" value="1"/>
</dbReference>
<evidence type="ECO:0000256" key="1">
    <source>
        <dbReference type="ARBA" id="ARBA00009998"/>
    </source>
</evidence>
<evidence type="ECO:0000256" key="5">
    <source>
        <dbReference type="ARBA" id="ARBA00022839"/>
    </source>
</evidence>
<dbReference type="RefSeq" id="WP_003778860.1">
    <property type="nucleotide sequence ID" value="NZ_JH992961.1"/>
</dbReference>
<keyword evidence="4 6" id="KW-0378">Hydrolase</keyword>
<dbReference type="EC" id="3.1.11.6" evidence="6"/>
<dbReference type="GO" id="GO:0008855">
    <property type="term" value="F:exodeoxyribonuclease VII activity"/>
    <property type="evidence" value="ECO:0007669"/>
    <property type="project" value="UniProtKB-UniRule"/>
</dbReference>
<sequence>MTNENQPQDLQEAKAQEDLDFEASLKELEQIVDRLEQGDIPLEEALDKFQKGIQLSRKLKQELDQADQLLFEVMKEDQGEDGADLEEKE</sequence>
<reference evidence="7 8" key="1">
    <citation type="submission" date="2012-09" db="EMBL/GenBank/DDBJ databases">
        <title>The Genome Sequence of Alloiococcus otitis ATCC 51267.</title>
        <authorList>
            <consortium name="The Broad Institute Genome Sequencing Platform"/>
            <person name="Earl A."/>
            <person name="Ward D."/>
            <person name="Feldgarden M."/>
            <person name="Gevers D."/>
            <person name="Huys G."/>
            <person name="Walker B."/>
            <person name="Young S.K."/>
            <person name="Zeng Q."/>
            <person name="Gargeya S."/>
            <person name="Fitzgerald M."/>
            <person name="Haas B."/>
            <person name="Abouelleil A."/>
            <person name="Alvarado L."/>
            <person name="Arachchi H.M."/>
            <person name="Berlin A.M."/>
            <person name="Chapman S.B."/>
            <person name="Goldberg J."/>
            <person name="Griggs A."/>
            <person name="Gujja S."/>
            <person name="Hansen M."/>
            <person name="Howarth C."/>
            <person name="Imamovic A."/>
            <person name="Larimer J."/>
            <person name="McCowen C."/>
            <person name="Montmayeur A."/>
            <person name="Murphy C."/>
            <person name="Neiman D."/>
            <person name="Pearson M."/>
            <person name="Priest M."/>
            <person name="Roberts A."/>
            <person name="Saif S."/>
            <person name="Shea T."/>
            <person name="Sisk P."/>
            <person name="Sykes S."/>
            <person name="Wortman J."/>
            <person name="Nusbaum C."/>
            <person name="Birren B."/>
        </authorList>
    </citation>
    <scope>NUCLEOTIDE SEQUENCE [LARGE SCALE GENOMIC DNA]</scope>
    <source>
        <strain evidence="7 8">ATCC 51267</strain>
    </source>
</reference>
<dbReference type="GO" id="GO:0005829">
    <property type="term" value="C:cytosol"/>
    <property type="evidence" value="ECO:0007669"/>
    <property type="project" value="TreeGrafter"/>
</dbReference>
<comment type="caution">
    <text evidence="7">The sequence shown here is derived from an EMBL/GenBank/DDBJ whole genome shotgun (WGS) entry which is preliminary data.</text>
</comment>
<comment type="similarity">
    <text evidence="1 6">Belongs to the XseB family.</text>
</comment>
<dbReference type="Proteomes" id="UP000009875">
    <property type="component" value="Unassembled WGS sequence"/>
</dbReference>
<dbReference type="SUPFAM" id="SSF116842">
    <property type="entry name" value="XseB-like"/>
    <property type="match status" value="1"/>
</dbReference>
<protein>
    <recommendedName>
        <fullName evidence="6">Exodeoxyribonuclease 7 small subunit</fullName>
        <ecNumber evidence="6">3.1.11.6</ecNumber>
    </recommendedName>
    <alternativeName>
        <fullName evidence="6">Exodeoxyribonuclease VII small subunit</fullName>
        <shortName evidence="6">Exonuclease VII small subunit</shortName>
    </alternativeName>
</protein>
<dbReference type="InterPro" id="IPR037004">
    <property type="entry name" value="Exonuc_VII_ssu_sf"/>
</dbReference>
<dbReference type="NCBIfam" id="NF002138">
    <property type="entry name" value="PRK00977.1-2"/>
    <property type="match status" value="1"/>
</dbReference>
<evidence type="ECO:0000256" key="3">
    <source>
        <dbReference type="ARBA" id="ARBA00022722"/>
    </source>
</evidence>
<dbReference type="Gene3D" id="1.10.287.1040">
    <property type="entry name" value="Exonuclease VII, small subunit"/>
    <property type="match status" value="1"/>
</dbReference>
<dbReference type="eggNOG" id="COG1722">
    <property type="taxonomic scope" value="Bacteria"/>
</dbReference>
<comment type="function">
    <text evidence="6">Bidirectionally degrades single-stranded DNA into large acid-insoluble oligonucleotides, which are then degraded further into small acid-soluble oligonucleotides.</text>
</comment>
<keyword evidence="2 6" id="KW-0963">Cytoplasm</keyword>
<proteinExistence type="inferred from homology"/>
<evidence type="ECO:0000256" key="4">
    <source>
        <dbReference type="ARBA" id="ARBA00022801"/>
    </source>
</evidence>
<name>K9EB29_9LACT</name>
<dbReference type="EMBL" id="AGXA01000027">
    <property type="protein sequence ID" value="EKU93061.1"/>
    <property type="molecule type" value="Genomic_DNA"/>
</dbReference>
<evidence type="ECO:0000256" key="2">
    <source>
        <dbReference type="ARBA" id="ARBA00022490"/>
    </source>
</evidence>
<keyword evidence="3 6" id="KW-0540">Nuclease</keyword>
<evidence type="ECO:0000256" key="6">
    <source>
        <dbReference type="HAMAP-Rule" id="MF_00337"/>
    </source>
</evidence>
<keyword evidence="8" id="KW-1185">Reference proteome</keyword>
<dbReference type="STRING" id="883081.HMPREF9698_01257"/>
<comment type="subunit">
    <text evidence="6">Heterooligomer composed of large and small subunits.</text>
</comment>
<dbReference type="PANTHER" id="PTHR34137">
    <property type="entry name" value="EXODEOXYRIBONUCLEASE 7 SMALL SUBUNIT"/>
    <property type="match status" value="1"/>
</dbReference>
<accession>K9EB29</accession>
<dbReference type="AlphaFoldDB" id="K9EB29"/>
<dbReference type="GO" id="GO:0006308">
    <property type="term" value="P:DNA catabolic process"/>
    <property type="evidence" value="ECO:0007669"/>
    <property type="project" value="UniProtKB-UniRule"/>
</dbReference>
<keyword evidence="5 6" id="KW-0269">Exonuclease</keyword>
<dbReference type="PATRIC" id="fig|883081.3.peg.1434"/>
<dbReference type="GO" id="GO:0009318">
    <property type="term" value="C:exodeoxyribonuclease VII complex"/>
    <property type="evidence" value="ECO:0007669"/>
    <property type="project" value="UniProtKB-UniRule"/>
</dbReference>